<dbReference type="SUPFAM" id="SSF51197">
    <property type="entry name" value="Clavaminate synthase-like"/>
    <property type="match status" value="1"/>
</dbReference>
<keyword evidence="2 5" id="KW-0479">Metal-binding</keyword>
<dbReference type="InterPro" id="IPR044861">
    <property type="entry name" value="IPNS-like_FE2OG_OXY"/>
</dbReference>
<evidence type="ECO:0000256" key="1">
    <source>
        <dbReference type="ARBA" id="ARBA00008056"/>
    </source>
</evidence>
<evidence type="ECO:0000256" key="2">
    <source>
        <dbReference type="ARBA" id="ARBA00022723"/>
    </source>
</evidence>
<dbReference type="GO" id="GO:0016491">
    <property type="term" value="F:oxidoreductase activity"/>
    <property type="evidence" value="ECO:0007669"/>
    <property type="project" value="UniProtKB-KW"/>
</dbReference>
<evidence type="ECO:0000256" key="4">
    <source>
        <dbReference type="ARBA" id="ARBA00023004"/>
    </source>
</evidence>
<dbReference type="InParanoid" id="A0A077ZRY7"/>
<dbReference type="InterPro" id="IPR005123">
    <property type="entry name" value="Oxoglu/Fe-dep_dioxygenase_dom"/>
</dbReference>
<evidence type="ECO:0000259" key="6">
    <source>
        <dbReference type="PROSITE" id="PS51471"/>
    </source>
</evidence>
<dbReference type="AlphaFoldDB" id="A0A077ZRY7"/>
<accession>A0A077ZRY7</accession>
<sequence>MYTNQQQQQTSLLLEESLRKTATTKGSVELGEFYDLAQIDWTWPRQKIIDEVFKELKTMGFFLITNVPGYDESDLLHWGKWFCSLSEEEKKKLHKRVWNSENKNIYRGLAPFIDNDPSHVEIFDMGLPYDQVTEEEKEYSLHEETPWPVEPEESKQFREYMEGHYNLRVSVASELVGMIAEGLGKPAGFFDQWYSHDTLITIAQHTDSGFVTLLSTLGYPGLQVLVNDEFRSVRPVKHAFVINIGDMLSRITNYILKATLHRVIDIGDDRYSSPFFFEPHYAAKIPSTIMDKESLSVIENDANKARDADEVEKQYEEMLYGDYLIDKITGYCLAYQGLWKGKRSDMLKKQLVEQEQ</sequence>
<evidence type="ECO:0000256" key="3">
    <source>
        <dbReference type="ARBA" id="ARBA00023002"/>
    </source>
</evidence>
<evidence type="ECO:0000313" key="7">
    <source>
        <dbReference type="EMBL" id="CDW72244.1"/>
    </source>
</evidence>
<proteinExistence type="inferred from homology"/>
<reference evidence="7 8" key="1">
    <citation type="submission" date="2014-06" db="EMBL/GenBank/DDBJ databases">
        <authorList>
            <person name="Swart Estienne"/>
        </authorList>
    </citation>
    <scope>NUCLEOTIDE SEQUENCE [LARGE SCALE GENOMIC DNA]</scope>
    <source>
        <strain evidence="7 8">130c</strain>
    </source>
</reference>
<keyword evidence="3 5" id="KW-0560">Oxidoreductase</keyword>
<evidence type="ECO:0000313" key="8">
    <source>
        <dbReference type="Proteomes" id="UP000039865"/>
    </source>
</evidence>
<organism evidence="7 8">
    <name type="scientific">Stylonychia lemnae</name>
    <name type="common">Ciliate</name>
    <dbReference type="NCBI Taxonomy" id="5949"/>
    <lineage>
        <taxon>Eukaryota</taxon>
        <taxon>Sar</taxon>
        <taxon>Alveolata</taxon>
        <taxon>Ciliophora</taxon>
        <taxon>Intramacronucleata</taxon>
        <taxon>Spirotrichea</taxon>
        <taxon>Stichotrichia</taxon>
        <taxon>Sporadotrichida</taxon>
        <taxon>Oxytrichidae</taxon>
        <taxon>Stylonychinae</taxon>
        <taxon>Stylonychia</taxon>
    </lineage>
</organism>
<name>A0A077ZRY7_STYLE</name>
<dbReference type="PANTHER" id="PTHR10209">
    <property type="entry name" value="OXIDOREDUCTASE, 2OG-FE II OXYGENASE FAMILY PROTEIN"/>
    <property type="match status" value="1"/>
</dbReference>
<dbReference type="Proteomes" id="UP000039865">
    <property type="component" value="Unassembled WGS sequence"/>
</dbReference>
<gene>
    <name evidence="7" type="primary">Contig19746.g20946</name>
    <name evidence="7" type="ORF">STYLEM_1202</name>
</gene>
<dbReference type="OrthoDB" id="288590at2759"/>
<keyword evidence="4 5" id="KW-0408">Iron</keyword>
<dbReference type="EMBL" id="CCKQ01001138">
    <property type="protein sequence ID" value="CDW72244.1"/>
    <property type="molecule type" value="Genomic_DNA"/>
</dbReference>
<dbReference type="Gene3D" id="2.60.120.330">
    <property type="entry name" value="B-lactam Antibiotic, Isopenicillin N Synthase, Chain"/>
    <property type="match status" value="1"/>
</dbReference>
<dbReference type="GO" id="GO:0046872">
    <property type="term" value="F:metal ion binding"/>
    <property type="evidence" value="ECO:0007669"/>
    <property type="project" value="UniProtKB-KW"/>
</dbReference>
<feature type="domain" description="Fe2OG dioxygenase" evidence="6">
    <location>
        <begin position="185"/>
        <end position="279"/>
    </location>
</feature>
<dbReference type="Pfam" id="PF03171">
    <property type="entry name" value="2OG-FeII_Oxy"/>
    <property type="match status" value="1"/>
</dbReference>
<dbReference type="PROSITE" id="PS51471">
    <property type="entry name" value="FE2OG_OXY"/>
    <property type="match status" value="1"/>
</dbReference>
<dbReference type="InterPro" id="IPR027443">
    <property type="entry name" value="IPNS-like_sf"/>
</dbReference>
<keyword evidence="8" id="KW-1185">Reference proteome</keyword>
<comment type="similarity">
    <text evidence="1 5">Belongs to the iron/ascorbate-dependent oxidoreductase family.</text>
</comment>
<protein>
    <submittedName>
        <fullName evidence="7">2og-fe oxygenase</fullName>
    </submittedName>
</protein>
<evidence type="ECO:0000256" key="5">
    <source>
        <dbReference type="RuleBase" id="RU003682"/>
    </source>
</evidence>
<dbReference type="PANTHER" id="PTHR10209:SF881">
    <property type="entry name" value="FI07970P-RELATED"/>
    <property type="match status" value="1"/>
</dbReference>